<organism evidence="1 2">
    <name type="scientific">Candidatus Ordinivivax streblomastigis</name>
    <dbReference type="NCBI Taxonomy" id="2540710"/>
    <lineage>
        <taxon>Bacteria</taxon>
        <taxon>Pseudomonadati</taxon>
        <taxon>Bacteroidota</taxon>
        <taxon>Bacteroidia</taxon>
        <taxon>Bacteroidales</taxon>
        <taxon>Candidatus Ordinivivax</taxon>
    </lineage>
</organism>
<proteinExistence type="predicted"/>
<accession>A0A5M8P1S8</accession>
<dbReference type="AlphaFoldDB" id="A0A5M8P1S8"/>
<evidence type="ECO:0000313" key="1">
    <source>
        <dbReference type="EMBL" id="KAA6302322.1"/>
    </source>
</evidence>
<dbReference type="Proteomes" id="UP000324575">
    <property type="component" value="Unassembled WGS sequence"/>
</dbReference>
<protein>
    <submittedName>
        <fullName evidence="1">Uncharacterized protein</fullName>
    </submittedName>
</protein>
<comment type="caution">
    <text evidence="1">The sequence shown here is derived from an EMBL/GenBank/DDBJ whole genome shotgun (WGS) entry which is preliminary data.</text>
</comment>
<name>A0A5M8P1S8_9BACT</name>
<evidence type="ECO:0000313" key="2">
    <source>
        <dbReference type="Proteomes" id="UP000324575"/>
    </source>
</evidence>
<reference evidence="1 2" key="1">
    <citation type="submission" date="2019-03" db="EMBL/GenBank/DDBJ databases">
        <title>Single cell metagenomics reveals metabolic interactions within the superorganism composed of flagellate Streblomastix strix and complex community of Bacteroidetes bacteria on its surface.</title>
        <authorList>
            <person name="Treitli S.C."/>
            <person name="Kolisko M."/>
            <person name="Husnik F."/>
            <person name="Keeling P."/>
            <person name="Hampl V."/>
        </authorList>
    </citation>
    <scope>NUCLEOTIDE SEQUENCE [LARGE SCALE GENOMIC DNA]</scope>
    <source>
        <strain evidence="1">St1</strain>
    </source>
</reference>
<dbReference type="EMBL" id="SNRX01000008">
    <property type="protein sequence ID" value="KAA6302322.1"/>
    <property type="molecule type" value="Genomic_DNA"/>
</dbReference>
<sequence length="307" mass="37036">MINVIIFSFDRAMQLSLLLDSIQQYDTKQLFSVHVLYAVSTKEYQESYERLKGRFSGIHWVQEKRYKKPQLNFQFDFSYWHNWYWWMKDKHFRMNNSAFKSQLMKILSTNDKPFTMFLTDDSLFYREITIQETCLEYIRQQSEVYSFSFRHGINLIDGKYQTTEDHILWNSYENNPQSDWGYPFSVDGHVYDSHVMKTIIRKILLNNPNSMEGNIACYIDSKKMFSQTMALQQSCLVGFELNKVQTLTDNHHLDISQKELNQYYLENYALYILFDLSNVLYFRPEIKSVYIQKENIRKEIYKKTINL</sequence>
<gene>
    <name evidence="1" type="ORF">EZS26_001435</name>
</gene>